<protein>
    <submittedName>
        <fullName evidence="4">Hpt domain-containing protein</fullName>
    </submittedName>
</protein>
<name>A0ABU3KHK4_9BURK</name>
<sequence>MSAIPSHGDAPRYLNIAGAMEQIGDEGALREMLPMVLESLTNDVPAITELLAQGDIKGANHLLHPLKGFIPIFCTTELYGRVSEVELMSKKGDVAAVSAAYAELAPELLRLKAEVAQYLGLAA</sequence>
<reference evidence="4 5" key="1">
    <citation type="submission" date="2023-08" db="EMBL/GenBank/DDBJ databases">
        <title>Rhodoferax potami sp. nov. and Rhodoferax mekongensis sp. nov., isolated from the Mekong River in Thailand.</title>
        <authorList>
            <person name="Kitikhun S."/>
            <person name="Charoenyingcharoen P."/>
            <person name="Siriarchawattana P."/>
            <person name="Likhitrattanapisal S."/>
            <person name="Nilsakha T."/>
            <person name="Chanpet A."/>
            <person name="Rattanawaree P."/>
            <person name="Ingsriswang S."/>
        </authorList>
    </citation>
    <scope>NUCLEOTIDE SEQUENCE [LARGE SCALE GENOMIC DNA]</scope>
    <source>
        <strain evidence="4 5">TBRC 17660</strain>
    </source>
</reference>
<dbReference type="PROSITE" id="PS50894">
    <property type="entry name" value="HPT"/>
    <property type="match status" value="1"/>
</dbReference>
<keyword evidence="5" id="KW-1185">Reference proteome</keyword>
<feature type="domain" description="HPt" evidence="3">
    <location>
        <begin position="25"/>
        <end position="123"/>
    </location>
</feature>
<evidence type="ECO:0000256" key="2">
    <source>
        <dbReference type="PROSITE-ProRule" id="PRU00110"/>
    </source>
</evidence>
<dbReference type="Gene3D" id="1.20.120.160">
    <property type="entry name" value="HPT domain"/>
    <property type="match status" value="1"/>
</dbReference>
<keyword evidence="2" id="KW-0597">Phosphoprotein</keyword>
<evidence type="ECO:0000259" key="3">
    <source>
        <dbReference type="PROSITE" id="PS50894"/>
    </source>
</evidence>
<dbReference type="InterPro" id="IPR036641">
    <property type="entry name" value="HPT_dom_sf"/>
</dbReference>
<organism evidence="4 5">
    <name type="scientific">Rhodoferax potami</name>
    <dbReference type="NCBI Taxonomy" id="3068338"/>
    <lineage>
        <taxon>Bacteria</taxon>
        <taxon>Pseudomonadati</taxon>
        <taxon>Pseudomonadota</taxon>
        <taxon>Betaproteobacteria</taxon>
        <taxon>Burkholderiales</taxon>
        <taxon>Comamonadaceae</taxon>
        <taxon>Rhodoferax</taxon>
    </lineage>
</organism>
<dbReference type="SUPFAM" id="SSF47226">
    <property type="entry name" value="Histidine-containing phosphotransfer domain, HPT domain"/>
    <property type="match status" value="1"/>
</dbReference>
<dbReference type="Proteomes" id="UP001321700">
    <property type="component" value="Unassembled WGS sequence"/>
</dbReference>
<feature type="modified residue" description="Phosphohistidine" evidence="2">
    <location>
        <position position="64"/>
    </location>
</feature>
<dbReference type="EMBL" id="JAVBIK010000001">
    <property type="protein sequence ID" value="MDT7517227.1"/>
    <property type="molecule type" value="Genomic_DNA"/>
</dbReference>
<keyword evidence="1" id="KW-0902">Two-component regulatory system</keyword>
<dbReference type="InterPro" id="IPR008207">
    <property type="entry name" value="Sig_transdc_His_kin_Hpt_dom"/>
</dbReference>
<gene>
    <name evidence="4" type="ORF">RAE19_00450</name>
</gene>
<evidence type="ECO:0000313" key="5">
    <source>
        <dbReference type="Proteomes" id="UP001321700"/>
    </source>
</evidence>
<evidence type="ECO:0000313" key="4">
    <source>
        <dbReference type="EMBL" id="MDT7517227.1"/>
    </source>
</evidence>
<dbReference type="RefSeq" id="WP_313873069.1">
    <property type="nucleotide sequence ID" value="NZ_JAVBIK010000001.1"/>
</dbReference>
<evidence type="ECO:0000256" key="1">
    <source>
        <dbReference type="ARBA" id="ARBA00023012"/>
    </source>
</evidence>
<proteinExistence type="predicted"/>
<accession>A0ABU3KHK4</accession>
<comment type="caution">
    <text evidence="4">The sequence shown here is derived from an EMBL/GenBank/DDBJ whole genome shotgun (WGS) entry which is preliminary data.</text>
</comment>